<dbReference type="InterPro" id="IPR012677">
    <property type="entry name" value="Nucleotide-bd_a/b_plait_sf"/>
</dbReference>
<dbReference type="Gene3D" id="3.30.70.330">
    <property type="match status" value="1"/>
</dbReference>
<dbReference type="AlphaFoldDB" id="A0A9N9I0S4"/>
<dbReference type="SUPFAM" id="SSF54928">
    <property type="entry name" value="RNA-binding domain, RBD"/>
    <property type="match status" value="1"/>
</dbReference>
<gene>
    <name evidence="4" type="ORF">ALEPTO_LOCUS12061</name>
</gene>
<comment type="caution">
    <text evidence="4">The sequence shown here is derived from an EMBL/GenBank/DDBJ whole genome shotgun (WGS) entry which is preliminary data.</text>
</comment>
<dbReference type="Pfam" id="PF00076">
    <property type="entry name" value="RRM_1"/>
    <property type="match status" value="1"/>
</dbReference>
<dbReference type="PANTHER" id="PTHR48030">
    <property type="entry name" value="SPLICING FACTOR 3B SUBUNIT 4"/>
    <property type="match status" value="1"/>
</dbReference>
<dbReference type="PROSITE" id="PS50102">
    <property type="entry name" value="RRM"/>
    <property type="match status" value="1"/>
</dbReference>
<name>A0A9N9I0S4_9GLOM</name>
<dbReference type="PANTHER" id="PTHR48030:SF3">
    <property type="entry name" value="SPLICING FACTOR 3B SUBUNIT 4"/>
    <property type="match status" value="1"/>
</dbReference>
<accession>A0A9N9I0S4</accession>
<dbReference type="GO" id="GO:0048026">
    <property type="term" value="P:positive regulation of mRNA splicing, via spliceosome"/>
    <property type="evidence" value="ECO:0007669"/>
    <property type="project" value="TreeGrafter"/>
</dbReference>
<feature type="domain" description="RRM" evidence="3">
    <location>
        <begin position="25"/>
        <end position="96"/>
    </location>
</feature>
<feature type="region of interest" description="Disordered" evidence="2">
    <location>
        <begin position="1"/>
        <end position="22"/>
    </location>
</feature>
<dbReference type="InterPro" id="IPR052084">
    <property type="entry name" value="SF3B4_spliceosome_assoc"/>
</dbReference>
<evidence type="ECO:0000256" key="1">
    <source>
        <dbReference type="PROSITE-ProRule" id="PRU00176"/>
    </source>
</evidence>
<evidence type="ECO:0000313" key="4">
    <source>
        <dbReference type="EMBL" id="CAG8715550.1"/>
    </source>
</evidence>
<evidence type="ECO:0000259" key="3">
    <source>
        <dbReference type="PROSITE" id="PS50102"/>
    </source>
</evidence>
<proteinExistence type="predicted"/>
<dbReference type="EMBL" id="CAJVPS010024161">
    <property type="protein sequence ID" value="CAG8715550.1"/>
    <property type="molecule type" value="Genomic_DNA"/>
</dbReference>
<dbReference type="OrthoDB" id="6159137at2759"/>
<protein>
    <submittedName>
        <fullName evidence="4">9647_t:CDS:1</fullName>
    </submittedName>
</protein>
<organism evidence="4 5">
    <name type="scientific">Ambispora leptoticha</name>
    <dbReference type="NCBI Taxonomy" id="144679"/>
    <lineage>
        <taxon>Eukaryota</taxon>
        <taxon>Fungi</taxon>
        <taxon>Fungi incertae sedis</taxon>
        <taxon>Mucoromycota</taxon>
        <taxon>Glomeromycotina</taxon>
        <taxon>Glomeromycetes</taxon>
        <taxon>Archaeosporales</taxon>
        <taxon>Ambisporaceae</taxon>
        <taxon>Ambispora</taxon>
    </lineage>
</organism>
<reference evidence="4" key="1">
    <citation type="submission" date="2021-06" db="EMBL/GenBank/DDBJ databases">
        <authorList>
            <person name="Kallberg Y."/>
            <person name="Tangrot J."/>
            <person name="Rosling A."/>
        </authorList>
    </citation>
    <scope>NUCLEOTIDE SEQUENCE</scope>
    <source>
        <strain evidence="4">FL130A</strain>
    </source>
</reference>
<feature type="compositionally biased region" description="Polar residues" evidence="2">
    <location>
        <begin position="7"/>
        <end position="16"/>
    </location>
</feature>
<keyword evidence="1" id="KW-0694">RNA-binding</keyword>
<evidence type="ECO:0000256" key="2">
    <source>
        <dbReference type="SAM" id="MobiDB-lite"/>
    </source>
</evidence>
<evidence type="ECO:0000313" key="5">
    <source>
        <dbReference type="Proteomes" id="UP000789508"/>
    </source>
</evidence>
<dbReference type="GO" id="GO:0071011">
    <property type="term" value="C:precatalytic spliceosome"/>
    <property type="evidence" value="ECO:0007669"/>
    <property type="project" value="TreeGrafter"/>
</dbReference>
<dbReference type="SMART" id="SM00360">
    <property type="entry name" value="RRM"/>
    <property type="match status" value="1"/>
</dbReference>
<dbReference type="InterPro" id="IPR000504">
    <property type="entry name" value="RRM_dom"/>
</dbReference>
<sequence>MEYDLATVSQTTQSTGPEGPLVDPRNLFIKNLDANITNKDLFNHFRRYGRIIHARVMRDHETNMSKGFGFVSYNTVEETERAKQSMNNKTLGTKQI</sequence>
<dbReference type="InterPro" id="IPR035979">
    <property type="entry name" value="RBD_domain_sf"/>
</dbReference>
<feature type="non-terminal residue" evidence="4">
    <location>
        <position position="96"/>
    </location>
</feature>
<keyword evidence="5" id="KW-1185">Reference proteome</keyword>
<dbReference type="GO" id="GO:0003723">
    <property type="term" value="F:RNA binding"/>
    <property type="evidence" value="ECO:0007669"/>
    <property type="project" value="UniProtKB-UniRule"/>
</dbReference>
<dbReference type="Proteomes" id="UP000789508">
    <property type="component" value="Unassembled WGS sequence"/>
</dbReference>
<dbReference type="GO" id="GO:0005730">
    <property type="term" value="C:nucleolus"/>
    <property type="evidence" value="ECO:0007669"/>
    <property type="project" value="TreeGrafter"/>
</dbReference>